<protein>
    <submittedName>
        <fullName evidence="4">Zinc-binding alcohol dehydrogenase</fullName>
    </submittedName>
</protein>
<dbReference type="SMART" id="SM00829">
    <property type="entry name" value="PKS_ER"/>
    <property type="match status" value="1"/>
</dbReference>
<dbReference type="InterPro" id="IPR011032">
    <property type="entry name" value="GroES-like_sf"/>
</dbReference>
<evidence type="ECO:0000256" key="2">
    <source>
        <dbReference type="ARBA" id="ARBA00023002"/>
    </source>
</evidence>
<dbReference type="RefSeq" id="WP_155343550.1">
    <property type="nucleotide sequence ID" value="NZ_BAAAHM010000010.1"/>
</dbReference>
<dbReference type="CDD" id="cd05289">
    <property type="entry name" value="MDR_like_2"/>
    <property type="match status" value="1"/>
</dbReference>
<sequence>MHSKEQVPAVGLTGFGGPEVLRLVDVPITEPEGAQVRVHVKAATVNPTDVLFRTGRITGRLREDGCPLVPGMDFAGVVSAVGDSATWSVGDRVIGATLPGMDPASGAYSSQVIVQDDSLTTLPTGSDFVSGSTLLMNGLTALRALDDLPPGGMLGVTGGAGAVGGYTIQLAKIRGWTVVADASPGDVSLIENLGADRVIARGDDVGERFLAAAGRPLDAVVDAALIGPEDLMPAVRDNGWFVTVRPDDWQPERAITKFMTVCVAYFHDRAKIDYLRDRVEDGSLTLRVATTYEPSQAAEAHRTLERGRVRGRLVLDWT</sequence>
<feature type="domain" description="Enoyl reductase (ER)" evidence="3">
    <location>
        <begin position="16"/>
        <end position="315"/>
    </location>
</feature>
<dbReference type="SUPFAM" id="SSF50129">
    <property type="entry name" value="GroES-like"/>
    <property type="match status" value="1"/>
</dbReference>
<dbReference type="EMBL" id="BLAF01000007">
    <property type="protein sequence ID" value="GES18412.1"/>
    <property type="molecule type" value="Genomic_DNA"/>
</dbReference>
<proteinExistence type="predicted"/>
<name>A0A5M3XCB7_9ACTN</name>
<dbReference type="Pfam" id="PF13602">
    <property type="entry name" value="ADH_zinc_N_2"/>
    <property type="match status" value="1"/>
</dbReference>
<dbReference type="Proteomes" id="UP000377595">
    <property type="component" value="Unassembled WGS sequence"/>
</dbReference>
<reference evidence="4 5" key="1">
    <citation type="submission" date="2019-10" db="EMBL/GenBank/DDBJ databases">
        <title>Whole genome shotgun sequence of Acrocarpospora pleiomorpha NBRC 16267.</title>
        <authorList>
            <person name="Ichikawa N."/>
            <person name="Kimura A."/>
            <person name="Kitahashi Y."/>
            <person name="Komaki H."/>
            <person name="Oguchi A."/>
        </authorList>
    </citation>
    <scope>NUCLEOTIDE SEQUENCE [LARGE SCALE GENOMIC DNA]</scope>
    <source>
        <strain evidence="4 5">NBRC 16267</strain>
    </source>
</reference>
<dbReference type="Pfam" id="PF08240">
    <property type="entry name" value="ADH_N"/>
    <property type="match status" value="1"/>
</dbReference>
<dbReference type="InterPro" id="IPR020843">
    <property type="entry name" value="ER"/>
</dbReference>
<keyword evidence="5" id="KW-1185">Reference proteome</keyword>
<gene>
    <name evidence="4" type="ORF">Aple_013070</name>
</gene>
<dbReference type="AlphaFoldDB" id="A0A5M3XCB7"/>
<dbReference type="GO" id="GO:0016651">
    <property type="term" value="F:oxidoreductase activity, acting on NAD(P)H"/>
    <property type="evidence" value="ECO:0007669"/>
    <property type="project" value="TreeGrafter"/>
</dbReference>
<accession>A0A5M3XCB7</accession>
<evidence type="ECO:0000313" key="5">
    <source>
        <dbReference type="Proteomes" id="UP000377595"/>
    </source>
</evidence>
<organism evidence="4 5">
    <name type="scientific">Acrocarpospora pleiomorpha</name>
    <dbReference type="NCBI Taxonomy" id="90975"/>
    <lineage>
        <taxon>Bacteria</taxon>
        <taxon>Bacillati</taxon>
        <taxon>Actinomycetota</taxon>
        <taxon>Actinomycetes</taxon>
        <taxon>Streptosporangiales</taxon>
        <taxon>Streptosporangiaceae</taxon>
        <taxon>Acrocarpospora</taxon>
    </lineage>
</organism>
<dbReference type="InterPro" id="IPR036291">
    <property type="entry name" value="NAD(P)-bd_dom_sf"/>
</dbReference>
<dbReference type="InterPro" id="IPR013154">
    <property type="entry name" value="ADH-like_N"/>
</dbReference>
<comment type="caution">
    <text evidence="4">The sequence shown here is derived from an EMBL/GenBank/DDBJ whole genome shotgun (WGS) entry which is preliminary data.</text>
</comment>
<evidence type="ECO:0000313" key="4">
    <source>
        <dbReference type="EMBL" id="GES18412.1"/>
    </source>
</evidence>
<evidence type="ECO:0000256" key="1">
    <source>
        <dbReference type="ARBA" id="ARBA00022857"/>
    </source>
</evidence>
<evidence type="ECO:0000259" key="3">
    <source>
        <dbReference type="SMART" id="SM00829"/>
    </source>
</evidence>
<dbReference type="Gene3D" id="3.40.50.720">
    <property type="entry name" value="NAD(P)-binding Rossmann-like Domain"/>
    <property type="match status" value="1"/>
</dbReference>
<dbReference type="OrthoDB" id="2665481at2"/>
<keyword evidence="1" id="KW-0521">NADP</keyword>
<dbReference type="SUPFAM" id="SSF51735">
    <property type="entry name" value="NAD(P)-binding Rossmann-fold domains"/>
    <property type="match status" value="1"/>
</dbReference>
<dbReference type="Gene3D" id="3.90.180.10">
    <property type="entry name" value="Medium-chain alcohol dehydrogenases, catalytic domain"/>
    <property type="match status" value="1"/>
</dbReference>
<dbReference type="GO" id="GO:0070402">
    <property type="term" value="F:NADPH binding"/>
    <property type="evidence" value="ECO:0007669"/>
    <property type="project" value="TreeGrafter"/>
</dbReference>
<dbReference type="PANTHER" id="PTHR48106">
    <property type="entry name" value="QUINONE OXIDOREDUCTASE PIG3-RELATED"/>
    <property type="match status" value="1"/>
</dbReference>
<keyword evidence="2" id="KW-0560">Oxidoreductase</keyword>